<evidence type="ECO:0000313" key="5">
    <source>
        <dbReference type="EMBL" id="RVV99104.1"/>
    </source>
</evidence>
<feature type="compositionally biased region" description="Basic and acidic residues" evidence="3">
    <location>
        <begin position="498"/>
        <end position="507"/>
    </location>
</feature>
<dbReference type="InterPro" id="IPR050107">
    <property type="entry name" value="ABC_carbohydrate_import_ATPase"/>
</dbReference>
<dbReference type="GO" id="GO:0005524">
    <property type="term" value="F:ATP binding"/>
    <property type="evidence" value="ECO:0007669"/>
    <property type="project" value="UniProtKB-KW"/>
</dbReference>
<name>A0A438AKD8_9RHOB</name>
<evidence type="ECO:0000313" key="6">
    <source>
        <dbReference type="Proteomes" id="UP000285908"/>
    </source>
</evidence>
<reference evidence="5 6" key="1">
    <citation type="submission" date="2018-11" db="EMBL/GenBank/DDBJ databases">
        <title>Mesobaculum littorinae gen. nov., sp. nov., isolated from Littorina scabra that represents a novel genus of the order Rhodobacteraceae.</title>
        <authorList>
            <person name="Li F."/>
        </authorList>
    </citation>
    <scope>NUCLEOTIDE SEQUENCE [LARGE SCALE GENOMIC DNA]</scope>
    <source>
        <strain evidence="5 6">M0103</strain>
    </source>
</reference>
<dbReference type="PANTHER" id="PTHR43790:SF4">
    <property type="entry name" value="GUANOSINE IMPORT ATP-BINDING PROTEIN NUPO"/>
    <property type="match status" value="1"/>
</dbReference>
<protein>
    <submittedName>
        <fullName evidence="5">ABC transporter ATP-binding protein</fullName>
    </submittedName>
</protein>
<organism evidence="5 6">
    <name type="scientific">Mesobaculum littorinae</name>
    <dbReference type="NCBI Taxonomy" id="2486419"/>
    <lineage>
        <taxon>Bacteria</taxon>
        <taxon>Pseudomonadati</taxon>
        <taxon>Pseudomonadota</taxon>
        <taxon>Alphaproteobacteria</taxon>
        <taxon>Rhodobacterales</taxon>
        <taxon>Roseobacteraceae</taxon>
        <taxon>Mesobaculum</taxon>
    </lineage>
</organism>
<dbReference type="InterPro" id="IPR017871">
    <property type="entry name" value="ABC_transporter-like_CS"/>
</dbReference>
<dbReference type="AlphaFoldDB" id="A0A438AKD8"/>
<gene>
    <name evidence="5" type="ORF">EKE94_08565</name>
</gene>
<dbReference type="Proteomes" id="UP000285908">
    <property type="component" value="Unassembled WGS sequence"/>
</dbReference>
<dbReference type="CDD" id="cd03215">
    <property type="entry name" value="ABC_Carb_Monos_II"/>
    <property type="match status" value="1"/>
</dbReference>
<dbReference type="SUPFAM" id="SSF52540">
    <property type="entry name" value="P-loop containing nucleoside triphosphate hydrolases"/>
    <property type="match status" value="2"/>
</dbReference>
<feature type="domain" description="ABC transporter" evidence="4">
    <location>
        <begin position="1"/>
        <end position="207"/>
    </location>
</feature>
<dbReference type="EMBL" id="RQXX01000002">
    <property type="protein sequence ID" value="RVV99104.1"/>
    <property type="molecule type" value="Genomic_DNA"/>
</dbReference>
<evidence type="ECO:0000259" key="4">
    <source>
        <dbReference type="PROSITE" id="PS50893"/>
    </source>
</evidence>
<dbReference type="Gene3D" id="3.40.50.300">
    <property type="entry name" value="P-loop containing nucleotide triphosphate hydrolases"/>
    <property type="match status" value="2"/>
</dbReference>
<evidence type="ECO:0000256" key="1">
    <source>
        <dbReference type="ARBA" id="ARBA00022741"/>
    </source>
</evidence>
<keyword evidence="2 5" id="KW-0067">ATP-binding</keyword>
<dbReference type="InterPro" id="IPR027417">
    <property type="entry name" value="P-loop_NTPase"/>
</dbReference>
<dbReference type="SMART" id="SM00382">
    <property type="entry name" value="AAA"/>
    <property type="match status" value="1"/>
</dbReference>
<feature type="compositionally biased region" description="Low complexity" evidence="3">
    <location>
        <begin position="470"/>
        <end position="479"/>
    </location>
</feature>
<dbReference type="CDD" id="cd03216">
    <property type="entry name" value="ABC_Carb_Monos_I"/>
    <property type="match status" value="1"/>
</dbReference>
<keyword evidence="1" id="KW-0547">Nucleotide-binding</keyword>
<accession>A0A438AKD8</accession>
<feature type="compositionally biased region" description="Low complexity" evidence="3">
    <location>
        <begin position="521"/>
        <end position="532"/>
    </location>
</feature>
<feature type="region of interest" description="Disordered" evidence="3">
    <location>
        <begin position="470"/>
        <end position="538"/>
    </location>
</feature>
<dbReference type="PROSITE" id="PS50893">
    <property type="entry name" value="ABC_TRANSPORTER_2"/>
    <property type="match status" value="2"/>
</dbReference>
<dbReference type="OrthoDB" id="9805029at2"/>
<evidence type="ECO:0000256" key="3">
    <source>
        <dbReference type="SAM" id="MobiDB-lite"/>
    </source>
</evidence>
<comment type="caution">
    <text evidence="5">The sequence shown here is derived from an EMBL/GenBank/DDBJ whole genome shotgun (WGS) entry which is preliminary data.</text>
</comment>
<feature type="domain" description="ABC transporter" evidence="4">
    <location>
        <begin position="225"/>
        <end position="472"/>
    </location>
</feature>
<dbReference type="InterPro" id="IPR003439">
    <property type="entry name" value="ABC_transporter-like_ATP-bd"/>
</dbReference>
<dbReference type="InterPro" id="IPR003593">
    <property type="entry name" value="AAA+_ATPase"/>
</dbReference>
<sequence length="538" mass="56814">MPGSIHAILGENGAGKSTLMKMIYGVEAPDAGQIEWNGAPVALTSPSEAGRLGIGMVFQHFSLFDTLTVLENVALVVPGSPRRLAARIATLGRDYGLQVDATEYVGALSVGERQRVEILRCLMQDPRLLILDEPTAVLPPQMVTRLFSTLRVLRDRGVSILFISHKLDEIRELCDAATVLRDGQVTGHADPRDTDTRSLTRMMIGRDLPPALPAEPGGAEGAVQLQLSQLDWTNPDPYAPDLRGIDLKLRGHEIVGIAGISGNGQSELCALISGETRLPTRAAGAIALRGQSVGAMGAAGRRALGLAYVPEERLGHGAVPEMTLWQNALLTAQSRGLTRRGMVDRRAALRFAQDCIAGFDVRTAGPEAEAGSLSGGNLQKFVVGREIMLAPSVLLVEQPTWGVDVAAAAEIRRRLIEMRNAGCAILVISEELDELFEICDRLHVLHDGRLSPSLVTARTTPEEVGEWMIGAGRPDAAPAGKGGGTGPARPGSSGTNADRPDTARPDSARPAPSHPDRSDPAAEGPGAGAASEGSDHAV</sequence>
<dbReference type="PANTHER" id="PTHR43790">
    <property type="entry name" value="CARBOHYDRATE TRANSPORT ATP-BINDING PROTEIN MG119-RELATED"/>
    <property type="match status" value="1"/>
</dbReference>
<dbReference type="GO" id="GO:0016887">
    <property type="term" value="F:ATP hydrolysis activity"/>
    <property type="evidence" value="ECO:0007669"/>
    <property type="project" value="InterPro"/>
</dbReference>
<dbReference type="Pfam" id="PF00005">
    <property type="entry name" value="ABC_tran"/>
    <property type="match status" value="2"/>
</dbReference>
<proteinExistence type="predicted"/>
<keyword evidence="6" id="KW-1185">Reference proteome</keyword>
<dbReference type="PROSITE" id="PS00211">
    <property type="entry name" value="ABC_TRANSPORTER_1"/>
    <property type="match status" value="2"/>
</dbReference>
<evidence type="ECO:0000256" key="2">
    <source>
        <dbReference type="ARBA" id="ARBA00022840"/>
    </source>
</evidence>